<dbReference type="InterPro" id="IPR036551">
    <property type="entry name" value="Flavin_trans-like"/>
</dbReference>
<comment type="similarity">
    <text evidence="3 4">In the N-terminal section; belongs to the HFCD (homo-oligomeric flavin containing Cys decarboxylase) superfamily.</text>
</comment>
<evidence type="ECO:0000256" key="3">
    <source>
        <dbReference type="HAMAP-Rule" id="MF_02225"/>
    </source>
</evidence>
<dbReference type="RefSeq" id="WP_090701384.1">
    <property type="nucleotide sequence ID" value="NZ_FOSP01000026.1"/>
</dbReference>
<dbReference type="InterPro" id="IPR003382">
    <property type="entry name" value="Flavoprotein"/>
</dbReference>
<keyword evidence="8" id="KW-1185">Reference proteome</keyword>
<evidence type="ECO:0000259" key="6">
    <source>
        <dbReference type="Pfam" id="PF04127"/>
    </source>
</evidence>
<comment type="pathway">
    <text evidence="3 4">Cofactor biosynthesis; coenzyme A biosynthesis; CoA from (R)-pantothenate: step 2/5.</text>
</comment>
<feature type="binding site" evidence="3">
    <location>
        <position position="351"/>
    </location>
    <ligand>
        <name>CTP</name>
        <dbReference type="ChEBI" id="CHEBI:37563"/>
    </ligand>
</feature>
<dbReference type="UniPathway" id="UPA00241">
    <property type="reaction ID" value="UER00353"/>
</dbReference>
<comment type="catalytic activity">
    <reaction evidence="3 4">
        <text>N-[(R)-4-phosphopantothenoyl]-L-cysteine + H(+) = (R)-4'-phosphopantetheine + CO2</text>
        <dbReference type="Rhea" id="RHEA:16793"/>
        <dbReference type="ChEBI" id="CHEBI:15378"/>
        <dbReference type="ChEBI" id="CHEBI:16526"/>
        <dbReference type="ChEBI" id="CHEBI:59458"/>
        <dbReference type="ChEBI" id="CHEBI:61723"/>
        <dbReference type="EC" id="4.1.1.36"/>
    </reaction>
</comment>
<dbReference type="EC" id="4.1.1.36" evidence="3"/>
<sequence>MNNENNTRSFAVNVKKLLLGVTGGVAAYKVAELARLLTQKGVVVQTVMTKSACRFVGPATFQSLTGLPVFTELWEANVASNMAHINLSRNVEMILIAPASADFIAKLACGLADDLLSTLCLARNCPMMIAPAMNRQMWENPATQRNINRLQDDGVIVAGPADGEQACGEVGPGRMLETDALLMALQEMQTEILSASQLQGKNVLITAGPTYEAIDAVRGITNISSGKMGYAIAQAALEAGARVTLVSGPTCLKAPAVSRLVNVLSAQEMLNAVNEEVTRMHTDIFISVAAVADYRAVTVSQNKIKKSDQKLILELVPNTDILSHIANLSKPPFCVGFAAETDDLEKNAVLKRRYKKLPLVVANLAQETMGADEATLILFDEAGKHCLRKASKLVQARQLIKHIALLYTQQLNN</sequence>
<dbReference type="GO" id="GO:0004632">
    <property type="term" value="F:phosphopantothenate--cysteine ligase activity"/>
    <property type="evidence" value="ECO:0007669"/>
    <property type="project" value="UniProtKB-UniRule"/>
</dbReference>
<evidence type="ECO:0000259" key="5">
    <source>
        <dbReference type="Pfam" id="PF02441"/>
    </source>
</evidence>
<dbReference type="GO" id="GO:0010181">
    <property type="term" value="F:FMN binding"/>
    <property type="evidence" value="ECO:0007669"/>
    <property type="project" value="UniProtKB-UniRule"/>
</dbReference>
<keyword evidence="3 4" id="KW-0436">Ligase</keyword>
<dbReference type="InterPro" id="IPR035929">
    <property type="entry name" value="CoaB-like_sf"/>
</dbReference>
<evidence type="ECO:0000256" key="1">
    <source>
        <dbReference type="ARBA" id="ARBA00022793"/>
    </source>
</evidence>
<dbReference type="PANTHER" id="PTHR14359">
    <property type="entry name" value="HOMO-OLIGOMERIC FLAVIN CONTAINING CYS DECARBOXYLASE FAMILY"/>
    <property type="match status" value="1"/>
</dbReference>
<comment type="function">
    <text evidence="4">Catalyzes two steps in the biosynthesis of coenzyme A. In the first step cysteine is conjugated to 4'-phosphopantothenate to form 4-phosphopantothenoylcysteine, in the latter compound is decarboxylated to form 4'-phosphopantotheine.</text>
</comment>
<dbReference type="GO" id="GO:0046872">
    <property type="term" value="F:metal ion binding"/>
    <property type="evidence" value="ECO:0007669"/>
    <property type="project" value="UniProtKB-KW"/>
</dbReference>
<gene>
    <name evidence="3" type="primary">coaBC</name>
    <name evidence="7" type="ORF">SAMN05216302_10264</name>
</gene>
<dbReference type="HAMAP" id="MF_02225">
    <property type="entry name" value="CoaBC"/>
    <property type="match status" value="1"/>
</dbReference>
<feature type="region of interest" description="Phosphopantothenoylcysteine decarboxylase" evidence="3">
    <location>
        <begin position="1"/>
        <end position="202"/>
    </location>
</feature>
<dbReference type="GO" id="GO:0004633">
    <property type="term" value="F:phosphopantothenoylcysteine decarboxylase activity"/>
    <property type="evidence" value="ECO:0007669"/>
    <property type="project" value="UniProtKB-UniRule"/>
</dbReference>
<name>A0A1I4E4Z5_9PROT</name>
<dbReference type="Pfam" id="PF04127">
    <property type="entry name" value="DFP"/>
    <property type="match status" value="1"/>
</dbReference>
<feature type="domain" description="Flavoprotein" evidence="5">
    <location>
        <begin position="15"/>
        <end position="179"/>
    </location>
</feature>
<feature type="region of interest" description="Phosphopantothenate--cysteine ligase" evidence="3">
    <location>
        <begin position="203"/>
        <end position="413"/>
    </location>
</feature>
<feature type="binding site" evidence="3">
    <location>
        <position position="303"/>
    </location>
    <ligand>
        <name>CTP</name>
        <dbReference type="ChEBI" id="CHEBI:37563"/>
    </ligand>
</feature>
<keyword evidence="1 3" id="KW-0210">Decarboxylase</keyword>
<feature type="binding site" evidence="3">
    <location>
        <position position="355"/>
    </location>
    <ligand>
        <name>CTP</name>
        <dbReference type="ChEBI" id="CHEBI:37563"/>
    </ligand>
</feature>
<keyword evidence="3 4" id="KW-0285">Flavoprotein</keyword>
<keyword evidence="2 3" id="KW-0456">Lyase</keyword>
<evidence type="ECO:0000313" key="8">
    <source>
        <dbReference type="Proteomes" id="UP000199533"/>
    </source>
</evidence>
<dbReference type="Proteomes" id="UP000199533">
    <property type="component" value="Unassembled WGS sequence"/>
</dbReference>
<dbReference type="InterPro" id="IPR007085">
    <property type="entry name" value="DNA/pantothenate-metab_flavo_C"/>
</dbReference>
<dbReference type="GO" id="GO:0015941">
    <property type="term" value="P:pantothenate catabolic process"/>
    <property type="evidence" value="ECO:0007669"/>
    <property type="project" value="InterPro"/>
</dbReference>
<dbReference type="OrthoDB" id="9802554at2"/>
<comment type="pathway">
    <text evidence="3 4">Cofactor biosynthesis; coenzyme A biosynthesis; CoA from (R)-pantothenate: step 3/5.</text>
</comment>
<evidence type="ECO:0000256" key="2">
    <source>
        <dbReference type="ARBA" id="ARBA00023239"/>
    </source>
</evidence>
<accession>A0A1I4E4Z5</accession>
<keyword evidence="3" id="KW-0479">Metal-binding</keyword>
<dbReference type="Gene3D" id="3.40.50.10300">
    <property type="entry name" value="CoaB-like"/>
    <property type="match status" value="1"/>
</dbReference>
<feature type="binding site" evidence="3">
    <location>
        <position position="293"/>
    </location>
    <ligand>
        <name>CTP</name>
        <dbReference type="ChEBI" id="CHEBI:37563"/>
    </ligand>
</feature>
<dbReference type="GO" id="GO:0071513">
    <property type="term" value="C:phosphopantothenoylcysteine decarboxylase complex"/>
    <property type="evidence" value="ECO:0007669"/>
    <property type="project" value="TreeGrafter"/>
</dbReference>
<comment type="function">
    <text evidence="3">Catalyzes two sequential steps in the biosynthesis of coenzyme A. In the first step cysteine is conjugated to 4'-phosphopantothenate to form 4-phosphopantothenoylcysteine. In the second step the latter compound is decarboxylated to form 4'-phosphopantotheine.</text>
</comment>
<dbReference type="EC" id="6.3.2.5" evidence="3"/>
<dbReference type="SUPFAM" id="SSF52507">
    <property type="entry name" value="Homo-oligomeric flavin-containing Cys decarboxylases, HFCD"/>
    <property type="match status" value="1"/>
</dbReference>
<dbReference type="SUPFAM" id="SSF102645">
    <property type="entry name" value="CoaB-like"/>
    <property type="match status" value="1"/>
</dbReference>
<organism evidence="7 8">
    <name type="scientific">Nitrosomonas aestuarii</name>
    <dbReference type="NCBI Taxonomy" id="52441"/>
    <lineage>
        <taxon>Bacteria</taxon>
        <taxon>Pseudomonadati</taxon>
        <taxon>Pseudomonadota</taxon>
        <taxon>Betaproteobacteria</taxon>
        <taxon>Nitrosomonadales</taxon>
        <taxon>Nitrosomonadaceae</taxon>
        <taxon>Nitrosomonas</taxon>
    </lineage>
</organism>
<feature type="active site" description="Proton donor" evidence="3">
    <location>
        <position position="167"/>
    </location>
</feature>
<comment type="caution">
    <text evidence="3">Lacks conserved residue(s) required for the propagation of feature annotation.</text>
</comment>
<keyword evidence="3 4" id="KW-0288">FMN</keyword>
<evidence type="ECO:0000313" key="7">
    <source>
        <dbReference type="EMBL" id="SFL00898.1"/>
    </source>
</evidence>
<reference evidence="8" key="1">
    <citation type="submission" date="2016-10" db="EMBL/GenBank/DDBJ databases">
        <authorList>
            <person name="Varghese N."/>
            <person name="Submissions S."/>
        </authorList>
    </citation>
    <scope>NUCLEOTIDE SEQUENCE [LARGE SCALE GENOMIC DNA]</scope>
    <source>
        <strain evidence="8">Nm69</strain>
    </source>
</reference>
<dbReference type="NCBIfam" id="TIGR00521">
    <property type="entry name" value="coaBC_dfp"/>
    <property type="match status" value="1"/>
</dbReference>
<dbReference type="Pfam" id="PF02441">
    <property type="entry name" value="Flavoprotein"/>
    <property type="match status" value="1"/>
</dbReference>
<dbReference type="PANTHER" id="PTHR14359:SF6">
    <property type="entry name" value="PHOSPHOPANTOTHENOYLCYSTEINE DECARBOXYLASE"/>
    <property type="match status" value="1"/>
</dbReference>
<keyword evidence="3" id="KW-0511">Multifunctional enzyme</keyword>
<feature type="domain" description="DNA/pantothenate metabolism flavoprotein C-terminal" evidence="6">
    <location>
        <begin position="198"/>
        <end position="404"/>
    </location>
</feature>
<comment type="cofactor">
    <cofactor evidence="3">
        <name>Mg(2+)</name>
        <dbReference type="ChEBI" id="CHEBI:18420"/>
    </cofactor>
</comment>
<comment type="cofactor">
    <cofactor evidence="3">
        <name>FMN</name>
        <dbReference type="ChEBI" id="CHEBI:58210"/>
    </cofactor>
    <text evidence="3">Binds 1 FMN per subunit.</text>
</comment>
<dbReference type="AlphaFoldDB" id="A0A1I4E4Z5"/>
<dbReference type="Gene3D" id="3.40.50.1950">
    <property type="entry name" value="Flavin prenyltransferase-like"/>
    <property type="match status" value="1"/>
</dbReference>
<comment type="catalytic activity">
    <reaction evidence="3 4">
        <text>(R)-4'-phosphopantothenate + L-cysteine + CTP = N-[(R)-4-phosphopantothenoyl]-L-cysteine + CMP + diphosphate + H(+)</text>
        <dbReference type="Rhea" id="RHEA:19397"/>
        <dbReference type="ChEBI" id="CHEBI:10986"/>
        <dbReference type="ChEBI" id="CHEBI:15378"/>
        <dbReference type="ChEBI" id="CHEBI:33019"/>
        <dbReference type="ChEBI" id="CHEBI:35235"/>
        <dbReference type="ChEBI" id="CHEBI:37563"/>
        <dbReference type="ChEBI" id="CHEBI:59458"/>
        <dbReference type="ChEBI" id="CHEBI:60377"/>
        <dbReference type="EC" id="6.3.2.5"/>
    </reaction>
</comment>
<dbReference type="STRING" id="52441.SAMN05216302_10264"/>
<dbReference type="InterPro" id="IPR005252">
    <property type="entry name" value="CoaBC"/>
</dbReference>
<evidence type="ECO:0000256" key="4">
    <source>
        <dbReference type="RuleBase" id="RU364078"/>
    </source>
</evidence>
<feature type="binding site" evidence="3">
    <location>
        <position position="337"/>
    </location>
    <ligand>
        <name>CTP</name>
        <dbReference type="ChEBI" id="CHEBI:37563"/>
    </ligand>
</feature>
<protein>
    <recommendedName>
        <fullName evidence="3">Coenzyme A biosynthesis bifunctional protein CoaBC</fullName>
    </recommendedName>
    <alternativeName>
        <fullName evidence="3">DNA/pantothenate metabolism flavoprotein</fullName>
    </alternativeName>
    <alternativeName>
        <fullName evidence="3">Phosphopantothenoylcysteine synthetase/decarboxylase</fullName>
        <shortName evidence="3">PPCS-PPCDC</shortName>
    </alternativeName>
    <domain>
        <recommendedName>
            <fullName evidence="3">Phosphopantothenoylcysteine decarboxylase</fullName>
            <shortName evidence="3">PPC decarboxylase</shortName>
            <shortName evidence="3">PPC-DC</shortName>
            <ecNumber evidence="3">4.1.1.36</ecNumber>
        </recommendedName>
        <alternativeName>
            <fullName evidence="3">CoaC</fullName>
        </alternativeName>
    </domain>
    <domain>
        <recommendedName>
            <fullName evidence="3">Phosphopantothenate--cysteine ligase</fullName>
            <ecNumber evidence="3">6.3.2.5</ecNumber>
        </recommendedName>
        <alternativeName>
            <fullName evidence="3">CoaB</fullName>
        </alternativeName>
        <alternativeName>
            <fullName evidence="3">Phosphopantothenoylcysteine synthetase</fullName>
            <shortName evidence="3">PPC synthetase</shortName>
            <shortName evidence="3">PPC-S</shortName>
        </alternativeName>
    </domain>
</protein>
<proteinExistence type="inferred from homology"/>
<comment type="similarity">
    <text evidence="3 4">In the C-terminal section; belongs to the PPC synthetase family.</text>
</comment>
<dbReference type="EMBL" id="FOSP01000026">
    <property type="protein sequence ID" value="SFL00898.1"/>
    <property type="molecule type" value="Genomic_DNA"/>
</dbReference>
<dbReference type="GO" id="GO:0015937">
    <property type="term" value="P:coenzyme A biosynthetic process"/>
    <property type="evidence" value="ECO:0007669"/>
    <property type="project" value="UniProtKB-UniRule"/>
</dbReference>
<keyword evidence="3" id="KW-0460">Magnesium</keyword>